<evidence type="ECO:0000256" key="8">
    <source>
        <dbReference type="ARBA" id="ARBA00023315"/>
    </source>
</evidence>
<dbReference type="EMBL" id="JAODUO010000149">
    <property type="protein sequence ID" value="KAK2187939.1"/>
    <property type="molecule type" value="Genomic_DNA"/>
</dbReference>
<feature type="compositionally biased region" description="Polar residues" evidence="11">
    <location>
        <begin position="331"/>
        <end position="340"/>
    </location>
</feature>
<keyword evidence="3 10" id="KW-0812">Transmembrane</keyword>
<dbReference type="PANTHER" id="PTHR22883">
    <property type="entry name" value="ZINC FINGER DHHC DOMAIN CONTAINING PROTEIN"/>
    <property type="match status" value="1"/>
</dbReference>
<comment type="similarity">
    <text evidence="10">Belongs to the DHHC palmitoyltransferase family.</text>
</comment>
<feature type="domain" description="Palmitoyltransferase DHHC" evidence="12">
    <location>
        <begin position="57"/>
        <end position="182"/>
    </location>
</feature>
<evidence type="ECO:0000259" key="12">
    <source>
        <dbReference type="Pfam" id="PF01529"/>
    </source>
</evidence>
<feature type="compositionally biased region" description="Polar residues" evidence="11">
    <location>
        <begin position="271"/>
        <end position="282"/>
    </location>
</feature>
<comment type="domain">
    <text evidence="10">The DHHC domain is required for palmitoyltransferase activity.</text>
</comment>
<dbReference type="InterPro" id="IPR001594">
    <property type="entry name" value="Palmitoyltrfase_DHHC"/>
</dbReference>
<dbReference type="GO" id="GO:0006612">
    <property type="term" value="P:protein targeting to membrane"/>
    <property type="evidence" value="ECO:0007669"/>
    <property type="project" value="TreeGrafter"/>
</dbReference>
<feature type="transmembrane region" description="Helical" evidence="10">
    <location>
        <begin position="104"/>
        <end position="128"/>
    </location>
</feature>
<feature type="transmembrane region" description="Helical" evidence="10">
    <location>
        <begin position="148"/>
        <end position="170"/>
    </location>
</feature>
<dbReference type="PROSITE" id="PS50216">
    <property type="entry name" value="DHHC"/>
    <property type="match status" value="1"/>
</dbReference>
<evidence type="ECO:0000256" key="2">
    <source>
        <dbReference type="ARBA" id="ARBA00022679"/>
    </source>
</evidence>
<keyword evidence="8 10" id="KW-0012">Acyltransferase</keyword>
<evidence type="ECO:0000313" key="14">
    <source>
        <dbReference type="Proteomes" id="UP001209878"/>
    </source>
</evidence>
<keyword evidence="14" id="KW-1185">Reference proteome</keyword>
<sequence>MSTLCRTAFMDPGVIPRATPDEAAAIEKLTELPRPGSPGSYRPPPRFKEVIINGQTIKLKYCFTCKIFRPPRASHCSLCDCCIDRFDHHCPWVGNCVGKRNYRYFYMFLISLAVYCVFVFACAVTHLIMRTGNSTFFDAVKQSPGSLLEGIICFFSVWSIVGLAGFHTYLTASNQTTNEDIKGSFSSKRGQENYNPYSEGSYPANCIAILCGPPAPSLLDRRGIHEGGGVIGGADPTLDQSAVHGMANSSNNSGPAVLPVSTSVQIGQDGYGTTSMTTSQVAPASEGTERVSGKSPPRNGSGHLGVAVSPPILGTDSVHINAGAGEHKPYQGNSDGPQKV</sequence>
<dbReference type="GO" id="GO:0005794">
    <property type="term" value="C:Golgi apparatus"/>
    <property type="evidence" value="ECO:0007669"/>
    <property type="project" value="TreeGrafter"/>
</dbReference>
<evidence type="ECO:0000256" key="4">
    <source>
        <dbReference type="ARBA" id="ARBA00022989"/>
    </source>
</evidence>
<keyword evidence="2 10" id="KW-0808">Transferase</keyword>
<evidence type="ECO:0000256" key="10">
    <source>
        <dbReference type="RuleBase" id="RU079119"/>
    </source>
</evidence>
<dbReference type="Proteomes" id="UP001209878">
    <property type="component" value="Unassembled WGS sequence"/>
</dbReference>
<reference evidence="13" key="1">
    <citation type="journal article" date="2023" name="Mol. Biol. Evol.">
        <title>Third-Generation Sequencing Reveals the Adaptive Role of the Epigenome in Three Deep-Sea Polychaetes.</title>
        <authorList>
            <person name="Perez M."/>
            <person name="Aroh O."/>
            <person name="Sun Y."/>
            <person name="Lan Y."/>
            <person name="Juniper S.K."/>
            <person name="Young C.R."/>
            <person name="Angers B."/>
            <person name="Qian P.Y."/>
        </authorList>
    </citation>
    <scope>NUCLEOTIDE SEQUENCE</scope>
    <source>
        <strain evidence="13">R07B-5</strain>
    </source>
</reference>
<evidence type="ECO:0000256" key="1">
    <source>
        <dbReference type="ARBA" id="ARBA00004127"/>
    </source>
</evidence>
<comment type="caution">
    <text evidence="13">The sequence shown here is derived from an EMBL/GenBank/DDBJ whole genome shotgun (WGS) entry which is preliminary data.</text>
</comment>
<evidence type="ECO:0000256" key="5">
    <source>
        <dbReference type="ARBA" id="ARBA00023136"/>
    </source>
</evidence>
<dbReference type="AlphaFoldDB" id="A0AAD9UG02"/>
<keyword evidence="4 10" id="KW-1133">Transmembrane helix</keyword>
<evidence type="ECO:0000256" key="9">
    <source>
        <dbReference type="ARBA" id="ARBA00048048"/>
    </source>
</evidence>
<keyword evidence="7" id="KW-0449">Lipoprotein</keyword>
<feature type="region of interest" description="Disordered" evidence="11">
    <location>
        <begin position="271"/>
        <end position="340"/>
    </location>
</feature>
<keyword evidence="6" id="KW-0564">Palmitate</keyword>
<name>A0AAD9UG02_RIDPI</name>
<protein>
    <recommendedName>
        <fullName evidence="10">Palmitoyltransferase</fullName>
        <ecNumber evidence="10">2.3.1.225</ecNumber>
    </recommendedName>
</protein>
<proteinExistence type="inferred from homology"/>
<organism evidence="13 14">
    <name type="scientific">Ridgeia piscesae</name>
    <name type="common">Tubeworm</name>
    <dbReference type="NCBI Taxonomy" id="27915"/>
    <lineage>
        <taxon>Eukaryota</taxon>
        <taxon>Metazoa</taxon>
        <taxon>Spiralia</taxon>
        <taxon>Lophotrochozoa</taxon>
        <taxon>Annelida</taxon>
        <taxon>Polychaeta</taxon>
        <taxon>Sedentaria</taxon>
        <taxon>Canalipalpata</taxon>
        <taxon>Sabellida</taxon>
        <taxon>Siboglinidae</taxon>
        <taxon>Ridgeia</taxon>
    </lineage>
</organism>
<comment type="catalytic activity">
    <reaction evidence="9 10">
        <text>L-cysteinyl-[protein] + hexadecanoyl-CoA = S-hexadecanoyl-L-cysteinyl-[protein] + CoA</text>
        <dbReference type="Rhea" id="RHEA:36683"/>
        <dbReference type="Rhea" id="RHEA-COMP:10131"/>
        <dbReference type="Rhea" id="RHEA-COMP:11032"/>
        <dbReference type="ChEBI" id="CHEBI:29950"/>
        <dbReference type="ChEBI" id="CHEBI:57287"/>
        <dbReference type="ChEBI" id="CHEBI:57379"/>
        <dbReference type="ChEBI" id="CHEBI:74151"/>
        <dbReference type="EC" id="2.3.1.225"/>
    </reaction>
</comment>
<evidence type="ECO:0000256" key="6">
    <source>
        <dbReference type="ARBA" id="ARBA00023139"/>
    </source>
</evidence>
<dbReference type="GO" id="GO:0019706">
    <property type="term" value="F:protein-cysteine S-palmitoyltransferase activity"/>
    <property type="evidence" value="ECO:0007669"/>
    <property type="project" value="UniProtKB-EC"/>
</dbReference>
<evidence type="ECO:0000256" key="3">
    <source>
        <dbReference type="ARBA" id="ARBA00022692"/>
    </source>
</evidence>
<dbReference type="EC" id="2.3.1.225" evidence="10"/>
<evidence type="ECO:0000313" key="13">
    <source>
        <dbReference type="EMBL" id="KAK2187939.1"/>
    </source>
</evidence>
<dbReference type="InterPro" id="IPR039859">
    <property type="entry name" value="PFA4/ZDH16/20/ERF2-like"/>
</dbReference>
<accession>A0AAD9UG02</accession>
<dbReference type="GO" id="GO:0005783">
    <property type="term" value="C:endoplasmic reticulum"/>
    <property type="evidence" value="ECO:0007669"/>
    <property type="project" value="TreeGrafter"/>
</dbReference>
<comment type="subcellular location">
    <subcellularLocation>
        <location evidence="1">Endomembrane system</location>
        <topology evidence="1">Multi-pass membrane protein</topology>
    </subcellularLocation>
</comment>
<gene>
    <name evidence="13" type="ORF">NP493_149g02010</name>
</gene>
<evidence type="ECO:0000256" key="7">
    <source>
        <dbReference type="ARBA" id="ARBA00023288"/>
    </source>
</evidence>
<keyword evidence="5 10" id="KW-0472">Membrane</keyword>
<dbReference type="Pfam" id="PF01529">
    <property type="entry name" value="DHHC"/>
    <property type="match status" value="1"/>
</dbReference>
<dbReference type="PANTHER" id="PTHR22883:SF43">
    <property type="entry name" value="PALMITOYLTRANSFERASE APP"/>
    <property type="match status" value="1"/>
</dbReference>
<evidence type="ECO:0000256" key="11">
    <source>
        <dbReference type="SAM" id="MobiDB-lite"/>
    </source>
</evidence>